<keyword evidence="1" id="KW-1133">Transmembrane helix</keyword>
<keyword evidence="4" id="KW-1185">Reference proteome</keyword>
<dbReference type="KEGG" id="hdo:MUK72_11420"/>
<proteinExistence type="predicted"/>
<sequence>MNKLSKWILIDGNRLLVSVLLAAMAFLITFGATRIGLVTFQPASAVSSMFGSGVVSGLFSVITITLTVNQLVLSRVFGTVEDLTDRLDGTREFRRSVAELTGRATSPNDPAAFLALIGETIGERVEAFAANYDGETTDEIEEYRSAIDSYAERLEGVAGTEDTMAIVSTLVGPAYAQRLTETEAIRRTHDDRSTEELDAVTELLEAVAVARQFFKTIAIQQDLAGLSRRLATLGIPILLVAFYATTIYTTVPSATVAQPLLPVVVSAAIAIVLLPLAILLSYMLRLATIARYTVSVGPFVPPEEQT</sequence>
<dbReference type="Pfam" id="PF25927">
    <property type="entry name" value="DUF7972"/>
    <property type="match status" value="1"/>
</dbReference>
<accession>A0AAV3SEZ8</accession>
<organism evidence="2 5">
    <name type="scientific">Halococcus dombrowskii</name>
    <dbReference type="NCBI Taxonomy" id="179637"/>
    <lineage>
        <taxon>Archaea</taxon>
        <taxon>Methanobacteriati</taxon>
        <taxon>Methanobacteriota</taxon>
        <taxon>Stenosarchaea group</taxon>
        <taxon>Halobacteria</taxon>
        <taxon>Halobacteriales</taxon>
        <taxon>Halococcaceae</taxon>
        <taxon>Halococcus</taxon>
    </lineage>
</organism>
<protein>
    <submittedName>
        <fullName evidence="2">Uncharacterized protein</fullName>
    </submittedName>
</protein>
<feature type="transmembrane region" description="Helical" evidence="1">
    <location>
        <begin position="15"/>
        <end position="37"/>
    </location>
</feature>
<dbReference type="EMBL" id="BAAADN010000019">
    <property type="protein sequence ID" value="GAA0456794.1"/>
    <property type="molecule type" value="Genomic_DNA"/>
</dbReference>
<dbReference type="InterPro" id="IPR058278">
    <property type="entry name" value="DUF7972"/>
</dbReference>
<dbReference type="Proteomes" id="UP001500962">
    <property type="component" value="Unassembled WGS sequence"/>
</dbReference>
<evidence type="ECO:0000256" key="1">
    <source>
        <dbReference type="SAM" id="Phobius"/>
    </source>
</evidence>
<evidence type="ECO:0000313" key="4">
    <source>
        <dbReference type="Proteomes" id="UP000830542"/>
    </source>
</evidence>
<gene>
    <name evidence="2" type="ORF">GCM10008985_11040</name>
    <name evidence="3" type="ORF">MUK72_11420</name>
</gene>
<feature type="transmembrane region" description="Helical" evidence="1">
    <location>
        <begin position="263"/>
        <end position="284"/>
    </location>
</feature>
<reference evidence="3" key="2">
    <citation type="submission" date="2022-04" db="EMBL/GenBank/DDBJ databases">
        <title>Sequencing and genomic assembly of Halococcus dombrowskii.</title>
        <authorList>
            <person name="Lim S.W."/>
            <person name="MacLea K.S."/>
        </authorList>
    </citation>
    <scope>NUCLEOTIDE SEQUENCE</scope>
    <source>
        <strain evidence="3">H4</strain>
    </source>
</reference>
<dbReference type="GeneID" id="71762466"/>
<name>A0AAV3SEZ8_HALDO</name>
<reference evidence="2" key="1">
    <citation type="journal article" date="2014" name="Int. J. Syst. Evol. Microbiol.">
        <title>Complete genome sequence of Corynebacterium casei LMG S-19264T (=DSM 44701T), isolated from a smear-ripened cheese.</title>
        <authorList>
            <consortium name="US DOE Joint Genome Institute (JGI-PGF)"/>
            <person name="Walter F."/>
            <person name="Albersmeier A."/>
            <person name="Kalinowski J."/>
            <person name="Ruckert C."/>
        </authorList>
    </citation>
    <scope>NUCLEOTIDE SEQUENCE</scope>
    <source>
        <strain evidence="2">JCM 12289</strain>
    </source>
</reference>
<evidence type="ECO:0000313" key="2">
    <source>
        <dbReference type="EMBL" id="GAA0456794.1"/>
    </source>
</evidence>
<keyword evidence="1" id="KW-0472">Membrane</keyword>
<feature type="transmembrane region" description="Helical" evidence="1">
    <location>
        <begin position="49"/>
        <end position="68"/>
    </location>
</feature>
<dbReference type="RefSeq" id="WP_244700676.1">
    <property type="nucleotide sequence ID" value="NZ_BAAADN010000019.1"/>
</dbReference>
<reference evidence="2" key="3">
    <citation type="submission" date="2023-12" db="EMBL/GenBank/DDBJ databases">
        <authorList>
            <person name="Sun Q."/>
            <person name="Inoue M."/>
        </authorList>
    </citation>
    <scope>NUCLEOTIDE SEQUENCE</scope>
    <source>
        <strain evidence="2">JCM 12289</strain>
    </source>
</reference>
<keyword evidence="1" id="KW-0812">Transmembrane</keyword>
<dbReference type="Proteomes" id="UP000830542">
    <property type="component" value="Chromosome"/>
</dbReference>
<evidence type="ECO:0000313" key="3">
    <source>
        <dbReference type="EMBL" id="UOO94572.1"/>
    </source>
</evidence>
<evidence type="ECO:0000313" key="5">
    <source>
        <dbReference type="Proteomes" id="UP001500962"/>
    </source>
</evidence>
<dbReference type="EMBL" id="CP095005">
    <property type="protein sequence ID" value="UOO94572.1"/>
    <property type="molecule type" value="Genomic_DNA"/>
</dbReference>
<feature type="transmembrane region" description="Helical" evidence="1">
    <location>
        <begin position="230"/>
        <end position="251"/>
    </location>
</feature>
<dbReference type="AlphaFoldDB" id="A0AAV3SEZ8"/>